<protein>
    <recommendedName>
        <fullName evidence="3">Thioesterase</fullName>
    </recommendedName>
</protein>
<name>A0A7K0DJD4_9NOCA</name>
<dbReference type="Pfam" id="PF14539">
    <property type="entry name" value="DUF4442"/>
    <property type="match status" value="1"/>
</dbReference>
<dbReference type="OrthoDB" id="793353at2"/>
<dbReference type="InterPro" id="IPR027961">
    <property type="entry name" value="DUF4442"/>
</dbReference>
<gene>
    <name evidence="1" type="ORF">NRB56_04480</name>
</gene>
<proteinExistence type="predicted"/>
<evidence type="ECO:0000313" key="2">
    <source>
        <dbReference type="Proteomes" id="UP000431401"/>
    </source>
</evidence>
<reference evidence="1 2" key="1">
    <citation type="submission" date="2019-10" db="EMBL/GenBank/DDBJ databases">
        <title>Nocardia macrotermitis sp. nov. and Nocardia aurantia sp. nov., isolated from the gut of fungus growing-termite Macrotermes natalensis.</title>
        <authorList>
            <person name="Benndorf R."/>
            <person name="Schwitalla J."/>
            <person name="Martin K."/>
            <person name="De Beer W."/>
            <person name="Kaster A.-K."/>
            <person name="Vollmers J."/>
            <person name="Poulsen M."/>
            <person name="Beemelmanns C."/>
        </authorList>
    </citation>
    <scope>NUCLEOTIDE SEQUENCE [LARGE SCALE GENOMIC DNA]</scope>
    <source>
        <strain evidence="1 2">RB56</strain>
    </source>
</reference>
<dbReference type="AlphaFoldDB" id="A0A7K0DJD4"/>
<dbReference type="Proteomes" id="UP000431401">
    <property type="component" value="Unassembled WGS sequence"/>
</dbReference>
<keyword evidence="2" id="KW-1185">Reference proteome</keyword>
<comment type="caution">
    <text evidence="1">The sequence shown here is derived from an EMBL/GenBank/DDBJ whole genome shotgun (WGS) entry which is preliminary data.</text>
</comment>
<dbReference type="InterPro" id="IPR029069">
    <property type="entry name" value="HotDog_dom_sf"/>
</dbReference>
<dbReference type="Gene3D" id="3.10.129.10">
    <property type="entry name" value="Hotdog Thioesterase"/>
    <property type="match status" value="1"/>
</dbReference>
<accession>A0A7K0DJD4</accession>
<dbReference type="EMBL" id="WEGI01000001">
    <property type="protein sequence ID" value="MQY24894.1"/>
    <property type="molecule type" value="Genomic_DNA"/>
</dbReference>
<dbReference type="SUPFAM" id="SSF54637">
    <property type="entry name" value="Thioesterase/thiol ester dehydrase-isomerase"/>
    <property type="match status" value="1"/>
</dbReference>
<organism evidence="1 2">
    <name type="scientific">Nocardia aurantia</name>
    <dbReference type="NCBI Taxonomy" id="2585199"/>
    <lineage>
        <taxon>Bacteria</taxon>
        <taxon>Bacillati</taxon>
        <taxon>Actinomycetota</taxon>
        <taxon>Actinomycetes</taxon>
        <taxon>Mycobacteriales</taxon>
        <taxon>Nocardiaceae</taxon>
        <taxon>Nocardia</taxon>
    </lineage>
</organism>
<dbReference type="RefSeq" id="WP_153338758.1">
    <property type="nucleotide sequence ID" value="NZ_WEGI01000001.1"/>
</dbReference>
<sequence length="158" mass="17328">MTKETAAYRGWKKLPDNRLGHALFSLGMVARVPYFGTVLPTVIRLEPGYCEVVAPKWFGIHNHIGTFHAIAACNLAEVAMGMLSEATVPTTHRWIPKGMSVRYLAKAQSGLRATAALPEVPDFATLTEGRELVVPVEIHDRSGAEVVHADITIWITPK</sequence>
<evidence type="ECO:0008006" key="3">
    <source>
        <dbReference type="Google" id="ProtNLM"/>
    </source>
</evidence>
<evidence type="ECO:0000313" key="1">
    <source>
        <dbReference type="EMBL" id="MQY24894.1"/>
    </source>
</evidence>
<dbReference type="CDD" id="cd03443">
    <property type="entry name" value="PaaI_thioesterase"/>
    <property type="match status" value="1"/>
</dbReference>